<dbReference type="EMBL" id="NMQW01000008">
    <property type="protein sequence ID" value="OXM87229.1"/>
    <property type="molecule type" value="Genomic_DNA"/>
</dbReference>
<keyword evidence="4" id="KW-0309">Germination</keyword>
<evidence type="ECO:0000313" key="9">
    <source>
        <dbReference type="EMBL" id="OXM87229.1"/>
    </source>
</evidence>
<reference evidence="9 10" key="1">
    <citation type="submission" date="2017-07" db="EMBL/GenBank/DDBJ databases">
        <title>Genome sequencing and assembly of Paenibacillus rigui.</title>
        <authorList>
            <person name="Mayilraj S."/>
        </authorList>
    </citation>
    <scope>NUCLEOTIDE SEQUENCE [LARGE SCALE GENOMIC DNA]</scope>
    <source>
        <strain evidence="9 10">JCM 16352</strain>
    </source>
</reference>
<feature type="transmembrane region" description="Helical" evidence="8">
    <location>
        <begin position="217"/>
        <end position="240"/>
    </location>
</feature>
<evidence type="ECO:0000256" key="2">
    <source>
        <dbReference type="ARBA" id="ARBA00007998"/>
    </source>
</evidence>
<keyword evidence="7 8" id="KW-0472">Membrane</keyword>
<dbReference type="Proteomes" id="UP000215509">
    <property type="component" value="Unassembled WGS sequence"/>
</dbReference>
<feature type="transmembrane region" description="Helical" evidence="8">
    <location>
        <begin position="333"/>
        <end position="354"/>
    </location>
</feature>
<comment type="similarity">
    <text evidence="2">Belongs to the amino acid-polyamine-organocation (APC) superfamily. Spore germination protein (SGP) (TC 2.A.3.9) family.</text>
</comment>
<dbReference type="GO" id="GO:0016020">
    <property type="term" value="C:membrane"/>
    <property type="evidence" value="ECO:0007669"/>
    <property type="project" value="UniProtKB-SubCell"/>
</dbReference>
<feature type="transmembrane region" description="Helical" evidence="8">
    <location>
        <begin position="269"/>
        <end position="298"/>
    </location>
</feature>
<evidence type="ECO:0000256" key="5">
    <source>
        <dbReference type="ARBA" id="ARBA00022692"/>
    </source>
</evidence>
<feature type="transmembrane region" description="Helical" evidence="8">
    <location>
        <begin position="305"/>
        <end position="321"/>
    </location>
</feature>
<evidence type="ECO:0000256" key="6">
    <source>
        <dbReference type="ARBA" id="ARBA00022989"/>
    </source>
</evidence>
<evidence type="ECO:0000256" key="1">
    <source>
        <dbReference type="ARBA" id="ARBA00004141"/>
    </source>
</evidence>
<comment type="subcellular location">
    <subcellularLocation>
        <location evidence="1">Membrane</location>
        <topology evidence="1">Multi-pass membrane protein</topology>
    </subcellularLocation>
</comment>
<evidence type="ECO:0000256" key="7">
    <source>
        <dbReference type="ARBA" id="ARBA00023136"/>
    </source>
</evidence>
<feature type="transmembrane region" description="Helical" evidence="8">
    <location>
        <begin position="146"/>
        <end position="164"/>
    </location>
</feature>
<organism evidence="9 10">
    <name type="scientific">Paenibacillus rigui</name>
    <dbReference type="NCBI Taxonomy" id="554312"/>
    <lineage>
        <taxon>Bacteria</taxon>
        <taxon>Bacillati</taxon>
        <taxon>Bacillota</taxon>
        <taxon>Bacilli</taxon>
        <taxon>Bacillales</taxon>
        <taxon>Paenibacillaceae</taxon>
        <taxon>Paenibacillus</taxon>
    </lineage>
</organism>
<accession>A0A229UWE1</accession>
<proteinExistence type="inferred from homology"/>
<feature type="transmembrane region" description="Helical" evidence="8">
    <location>
        <begin position="184"/>
        <end position="205"/>
    </location>
</feature>
<evidence type="ECO:0000256" key="3">
    <source>
        <dbReference type="ARBA" id="ARBA00022448"/>
    </source>
</evidence>
<feature type="transmembrane region" description="Helical" evidence="8">
    <location>
        <begin position="113"/>
        <end position="134"/>
    </location>
</feature>
<evidence type="ECO:0000313" key="10">
    <source>
        <dbReference type="Proteomes" id="UP000215509"/>
    </source>
</evidence>
<dbReference type="Pfam" id="PF03845">
    <property type="entry name" value="Spore_permease"/>
    <property type="match status" value="1"/>
</dbReference>
<feature type="transmembrane region" description="Helical" evidence="8">
    <location>
        <begin position="12"/>
        <end position="30"/>
    </location>
</feature>
<dbReference type="PANTHER" id="PTHR34975:SF2">
    <property type="entry name" value="SPORE GERMINATION PROTEIN A2"/>
    <property type="match status" value="1"/>
</dbReference>
<dbReference type="RefSeq" id="WP_094013977.1">
    <property type="nucleotide sequence ID" value="NZ_NMQW01000008.1"/>
</dbReference>
<keyword evidence="6 8" id="KW-1133">Transmembrane helix</keyword>
<sequence>MNRYTATPISLMQFIFIISGIQVSVAVLSLPRKLAEFAGTDGWIALLLGWAINVTASFLIIQVMKKHPEGTLLDLVTRYMGRWAGRMAAIVFAFYFLSLGFDGLTRSILLVKIWLLPNTAAYVIMILLLIPTYSIARYHPSVLGRYAELVVFLSIWIPLVYMLTLKNAHWLHLMPLLKKGWGPVFSAIPATIYPSLGMVSAFFLYPNLRKKEKAFTGMLIANTLTSLLYLFITIICFLFFSPDEINTYNDPVISVLKSIEFKFIERIEILFISFYLFIFSLVWIPAMYLTTFCTSWLLGKQDNRMHLRLVCLVLIMVYYFHKLTFNQSDRLELILAYVGFGMEYVLPACLLLYLSGIQFFQKRSGV</sequence>
<dbReference type="Gene3D" id="1.20.1740.10">
    <property type="entry name" value="Amino acid/polyamine transporter I"/>
    <property type="match status" value="1"/>
</dbReference>
<dbReference type="PANTHER" id="PTHR34975">
    <property type="entry name" value="SPORE GERMINATION PROTEIN A2"/>
    <property type="match status" value="1"/>
</dbReference>
<keyword evidence="10" id="KW-1185">Reference proteome</keyword>
<comment type="caution">
    <text evidence="9">The sequence shown here is derived from an EMBL/GenBank/DDBJ whole genome shotgun (WGS) entry which is preliminary data.</text>
</comment>
<dbReference type="InterPro" id="IPR004761">
    <property type="entry name" value="Spore_GerAB"/>
</dbReference>
<feature type="transmembrane region" description="Helical" evidence="8">
    <location>
        <begin position="83"/>
        <end position="101"/>
    </location>
</feature>
<dbReference type="AlphaFoldDB" id="A0A229UWE1"/>
<feature type="transmembrane region" description="Helical" evidence="8">
    <location>
        <begin position="42"/>
        <end position="63"/>
    </location>
</feature>
<name>A0A229UWE1_9BACL</name>
<gene>
    <name evidence="9" type="ORF">CF651_06170</name>
</gene>
<evidence type="ECO:0000256" key="4">
    <source>
        <dbReference type="ARBA" id="ARBA00022544"/>
    </source>
</evidence>
<evidence type="ECO:0000256" key="8">
    <source>
        <dbReference type="SAM" id="Phobius"/>
    </source>
</evidence>
<protein>
    <submittedName>
        <fullName evidence="9">Spore gernimation protein</fullName>
    </submittedName>
</protein>
<dbReference type="NCBIfam" id="TIGR00912">
    <property type="entry name" value="2A0309"/>
    <property type="match status" value="1"/>
</dbReference>
<keyword evidence="5 8" id="KW-0812">Transmembrane</keyword>
<dbReference type="GO" id="GO:0009847">
    <property type="term" value="P:spore germination"/>
    <property type="evidence" value="ECO:0007669"/>
    <property type="project" value="InterPro"/>
</dbReference>
<dbReference type="OrthoDB" id="2380120at2"/>
<keyword evidence="3" id="KW-0813">Transport</keyword>